<organism evidence="1 2">
    <name type="scientific">Actinoplanes siamensis</name>
    <dbReference type="NCBI Taxonomy" id="1223317"/>
    <lineage>
        <taxon>Bacteria</taxon>
        <taxon>Bacillati</taxon>
        <taxon>Actinomycetota</taxon>
        <taxon>Actinomycetes</taxon>
        <taxon>Micromonosporales</taxon>
        <taxon>Micromonosporaceae</taxon>
        <taxon>Actinoplanes</taxon>
    </lineage>
</organism>
<comment type="caution">
    <text evidence="1">The sequence shown here is derived from an EMBL/GenBank/DDBJ whole genome shotgun (WGS) entry which is preliminary data.</text>
</comment>
<accession>A0A919N5W4</accession>
<dbReference type="Proteomes" id="UP000629619">
    <property type="component" value="Unassembled WGS sequence"/>
</dbReference>
<evidence type="ECO:0000313" key="2">
    <source>
        <dbReference type="Proteomes" id="UP000629619"/>
    </source>
</evidence>
<proteinExistence type="predicted"/>
<reference evidence="1" key="1">
    <citation type="submission" date="2021-01" db="EMBL/GenBank/DDBJ databases">
        <title>Whole genome shotgun sequence of Actinoplanes siamensis NBRC 109076.</title>
        <authorList>
            <person name="Komaki H."/>
            <person name="Tamura T."/>
        </authorList>
    </citation>
    <scope>NUCLEOTIDE SEQUENCE</scope>
    <source>
        <strain evidence="1">NBRC 109076</strain>
    </source>
</reference>
<name>A0A919N5W4_9ACTN</name>
<dbReference type="RefSeq" id="WP_203679167.1">
    <property type="nucleotide sequence ID" value="NZ_BOMW01000022.1"/>
</dbReference>
<keyword evidence="2" id="KW-1185">Reference proteome</keyword>
<sequence length="121" mass="13048">MRGDIRRLAGAYEGATVSFADAPFPAMIAPRSEGEALIGHLRRTIGDARTVPMHVAPPFNGEDFALFLNRSPGTCTFLGVRRPDAEIRTSFPDFGAFDPDERAIGHGVRVLAPWLAGRAQG</sequence>
<evidence type="ECO:0008006" key="3">
    <source>
        <dbReference type="Google" id="ProtNLM"/>
    </source>
</evidence>
<dbReference type="AlphaFoldDB" id="A0A919N5W4"/>
<protein>
    <recommendedName>
        <fullName evidence="3">Amidohydrolase</fullName>
    </recommendedName>
</protein>
<gene>
    <name evidence="1" type="ORF">Asi03nite_24550</name>
</gene>
<dbReference type="Gene3D" id="3.40.630.10">
    <property type="entry name" value="Zn peptidases"/>
    <property type="match status" value="1"/>
</dbReference>
<evidence type="ECO:0000313" key="1">
    <source>
        <dbReference type="EMBL" id="GIF04917.1"/>
    </source>
</evidence>
<dbReference type="EMBL" id="BOMW01000022">
    <property type="protein sequence ID" value="GIF04917.1"/>
    <property type="molecule type" value="Genomic_DNA"/>
</dbReference>